<dbReference type="OrthoDB" id="22271at10239"/>
<dbReference type="RefSeq" id="YP_009041986.1">
    <property type="nucleotide sequence ID" value="NC_024303.1"/>
</dbReference>
<reference evidence="1 2" key="1">
    <citation type="journal article" date="2014" name="J. Gen. Virol.">
        <title>Novel gammaherpesvirus functions encoded by bovine herpesvirus 6 (bovine lymphotropic virus).</title>
        <authorList>
            <person name="Jia J."/>
            <person name="Delhon G."/>
            <person name="Tulman E.R."/>
            <person name="Diel D.G."/>
            <person name="Osorio F.A."/>
            <person name="Wen X."/>
            <person name="Kutish G.F."/>
            <person name="Rock D.L."/>
        </authorList>
    </citation>
    <scope>NUCLEOTIDE SEQUENCE [LARGE SCALE GENOMIC DNA]</scope>
    <source>
        <strain evidence="1">Pennsylvania 47</strain>
    </source>
</reference>
<name>A0A060CTY6_9GAMA</name>
<protein>
    <submittedName>
        <fullName evidence="1">VBcl-2</fullName>
    </submittedName>
</protein>
<dbReference type="Proteomes" id="UP000121539">
    <property type="component" value="Segment"/>
</dbReference>
<proteinExistence type="predicted"/>
<dbReference type="Pfam" id="PF06861">
    <property type="entry name" value="BALF1"/>
    <property type="match status" value="1"/>
</dbReference>
<accession>A0A060CTY6</accession>
<sequence>MASSPDNQKNYLPKACEVKLLFKELSKTSLVIYNVTMTILNPQESLNLSASERVLVYLVKECICDNLRGLVYSVTNLLYMATDEDRIQTMFGIIQKSYEDNEDSFEKFCATLAFVSTFLFYAFDDYKKNAHLVCHLLAGFYLKHKLQWLINVKGLCTGVKQKYPALWFRTRVRMYFDKFTSK</sequence>
<evidence type="ECO:0000313" key="2">
    <source>
        <dbReference type="Proteomes" id="UP000121539"/>
    </source>
</evidence>
<gene>
    <name evidence="1" type="primary">Bov4.5</name>
    <name evidence="1" type="ORF">BoHV6Bov4.5</name>
</gene>
<dbReference type="GeneID" id="19620141"/>
<dbReference type="KEGG" id="vg:19620141"/>
<dbReference type="EMBL" id="KJ705001">
    <property type="protein sequence ID" value="AIB03162.1"/>
    <property type="molecule type" value="Genomic_DNA"/>
</dbReference>
<dbReference type="InterPro" id="IPR010677">
    <property type="entry name" value="HHV-4_BALF1"/>
</dbReference>
<evidence type="ECO:0000313" key="1">
    <source>
        <dbReference type="EMBL" id="AIB03162.1"/>
    </source>
</evidence>
<keyword evidence="2" id="KW-1185">Reference proteome</keyword>
<organism evidence="1 2">
    <name type="scientific">Bovine gammaherpesvirus 6</name>
    <dbReference type="NCBI Taxonomy" id="1504288"/>
    <lineage>
        <taxon>Viruses</taxon>
        <taxon>Duplodnaviria</taxon>
        <taxon>Heunggongvirae</taxon>
        <taxon>Peploviricota</taxon>
        <taxon>Herviviricetes</taxon>
        <taxon>Herpesvirales</taxon>
        <taxon>Orthoherpesviridae</taxon>
        <taxon>Gammaherpesvirinae</taxon>
        <taxon>Macavirus</taxon>
        <taxon>Macavirus bovinegamma6</taxon>
    </lineage>
</organism>